<evidence type="ECO:0000313" key="2">
    <source>
        <dbReference type="EMBL" id="MFD2823458.1"/>
    </source>
</evidence>
<dbReference type="CDD" id="cd02966">
    <property type="entry name" value="TlpA_like_family"/>
    <property type="match status" value="1"/>
</dbReference>
<dbReference type="PANTHER" id="PTHR42852">
    <property type="entry name" value="THIOL:DISULFIDE INTERCHANGE PROTEIN DSBE"/>
    <property type="match status" value="1"/>
</dbReference>
<feature type="domain" description="Thioredoxin" evidence="1">
    <location>
        <begin position="197"/>
        <end position="350"/>
    </location>
</feature>
<dbReference type="SUPFAM" id="SSF52833">
    <property type="entry name" value="Thioredoxin-like"/>
    <property type="match status" value="1"/>
</dbReference>
<dbReference type="RefSeq" id="WP_183487394.1">
    <property type="nucleotide sequence ID" value="NZ_JBHUOV010000002.1"/>
</dbReference>
<dbReference type="InterPro" id="IPR000866">
    <property type="entry name" value="AhpC/TSA"/>
</dbReference>
<evidence type="ECO:0000313" key="3">
    <source>
        <dbReference type="Proteomes" id="UP001597533"/>
    </source>
</evidence>
<protein>
    <submittedName>
        <fullName evidence="2">Redoxin domain-containing protein</fullName>
    </submittedName>
</protein>
<dbReference type="EMBL" id="JBHUOV010000002">
    <property type="protein sequence ID" value="MFD2823458.1"/>
    <property type="molecule type" value="Genomic_DNA"/>
</dbReference>
<dbReference type="PROSITE" id="PS51257">
    <property type="entry name" value="PROKAR_LIPOPROTEIN"/>
    <property type="match status" value="1"/>
</dbReference>
<sequence length="350" mass="39440">MKKLIMTLSAITTLIACKEEPKDYMTFSGTIIDKNSDSIVVSNKTYSKTIKVNEDGTFSDTLKIESGRYSFYDGGESTSLYLQNGFDLNMTLDTKMFDETIVYAGLGSETNNYLAKKSLMEETLFPPSLFDFEEADFKAAISEISAKKSEFLNNNKNIDSTLYASEMESLNQFESQYLEYYAKQEERNKARAAKFADLIGQPSPTFENYENFNGGDTSLNDLKGKYVYVDVWATWCGPCKAEIPSLKAVEKEYHDKNIEFVSISVDNGRGYKNKSQELAYEGWKKMIADKEMGGVQLFADNAFQSDFITGYKINSIPRFILIGPDGIIINPDAPRPSSPKLKKLFNSLNI</sequence>
<proteinExistence type="predicted"/>
<gene>
    <name evidence="2" type="ORF">ACFS5M_07235</name>
</gene>
<name>A0ABW5WL86_9FLAO</name>
<evidence type="ECO:0000259" key="1">
    <source>
        <dbReference type="PROSITE" id="PS51352"/>
    </source>
</evidence>
<comment type="caution">
    <text evidence="2">The sequence shown here is derived from an EMBL/GenBank/DDBJ whole genome shotgun (WGS) entry which is preliminary data.</text>
</comment>
<keyword evidence="3" id="KW-1185">Reference proteome</keyword>
<dbReference type="Pfam" id="PF00578">
    <property type="entry name" value="AhpC-TSA"/>
    <property type="match status" value="1"/>
</dbReference>
<dbReference type="PANTHER" id="PTHR42852:SF13">
    <property type="entry name" value="PROTEIN DIPZ"/>
    <property type="match status" value="1"/>
</dbReference>
<dbReference type="InterPro" id="IPR013766">
    <property type="entry name" value="Thioredoxin_domain"/>
</dbReference>
<dbReference type="Proteomes" id="UP001597533">
    <property type="component" value="Unassembled WGS sequence"/>
</dbReference>
<organism evidence="2 3">
    <name type="scientific">Lacinutrix iliipiscaria</name>
    <dbReference type="NCBI Taxonomy" id="1230532"/>
    <lineage>
        <taxon>Bacteria</taxon>
        <taxon>Pseudomonadati</taxon>
        <taxon>Bacteroidota</taxon>
        <taxon>Flavobacteriia</taxon>
        <taxon>Flavobacteriales</taxon>
        <taxon>Flavobacteriaceae</taxon>
        <taxon>Lacinutrix</taxon>
    </lineage>
</organism>
<dbReference type="Gene3D" id="3.40.30.10">
    <property type="entry name" value="Glutaredoxin"/>
    <property type="match status" value="1"/>
</dbReference>
<dbReference type="InterPro" id="IPR050553">
    <property type="entry name" value="Thioredoxin_ResA/DsbE_sf"/>
</dbReference>
<reference evidence="3" key="1">
    <citation type="journal article" date="2019" name="Int. J. Syst. Evol. Microbiol.">
        <title>The Global Catalogue of Microorganisms (GCM) 10K type strain sequencing project: providing services to taxonomists for standard genome sequencing and annotation.</title>
        <authorList>
            <consortium name="The Broad Institute Genomics Platform"/>
            <consortium name="The Broad Institute Genome Sequencing Center for Infectious Disease"/>
            <person name="Wu L."/>
            <person name="Ma J."/>
        </authorList>
    </citation>
    <scope>NUCLEOTIDE SEQUENCE [LARGE SCALE GENOMIC DNA]</scope>
    <source>
        <strain evidence="3">KCTC 32141</strain>
    </source>
</reference>
<accession>A0ABW5WL86</accession>
<dbReference type="PROSITE" id="PS51352">
    <property type="entry name" value="THIOREDOXIN_2"/>
    <property type="match status" value="1"/>
</dbReference>
<dbReference type="InterPro" id="IPR036249">
    <property type="entry name" value="Thioredoxin-like_sf"/>
</dbReference>